<protein>
    <submittedName>
        <fullName evidence="2">Uncharacterized protein</fullName>
    </submittedName>
</protein>
<evidence type="ECO:0000256" key="1">
    <source>
        <dbReference type="SAM" id="MobiDB-lite"/>
    </source>
</evidence>
<organism evidence="2 3">
    <name type="scientific">Polarella glacialis</name>
    <name type="common">Dinoflagellate</name>
    <dbReference type="NCBI Taxonomy" id="89957"/>
    <lineage>
        <taxon>Eukaryota</taxon>
        <taxon>Sar</taxon>
        <taxon>Alveolata</taxon>
        <taxon>Dinophyceae</taxon>
        <taxon>Suessiales</taxon>
        <taxon>Suessiaceae</taxon>
        <taxon>Polarella</taxon>
    </lineage>
</organism>
<proteinExistence type="predicted"/>
<dbReference type="Proteomes" id="UP000626109">
    <property type="component" value="Unassembled WGS sequence"/>
</dbReference>
<sequence length="62" mass="6704">ALAGEHRDLLPVSKASERGGNLISLNLYSCLWAYGTTHATQAANGGNSSMKDRKRKPCRDSK</sequence>
<evidence type="ECO:0000313" key="2">
    <source>
        <dbReference type="EMBL" id="CAE8677829.1"/>
    </source>
</evidence>
<reference evidence="2" key="1">
    <citation type="submission" date="2021-02" db="EMBL/GenBank/DDBJ databases">
        <authorList>
            <person name="Dougan E. K."/>
            <person name="Rhodes N."/>
            <person name="Thang M."/>
            <person name="Chan C."/>
        </authorList>
    </citation>
    <scope>NUCLEOTIDE SEQUENCE</scope>
</reference>
<accession>A0A813JIV5</accession>
<feature type="non-terminal residue" evidence="2">
    <location>
        <position position="1"/>
    </location>
</feature>
<dbReference type="EMBL" id="CAJNNW010025629">
    <property type="protein sequence ID" value="CAE8677829.1"/>
    <property type="molecule type" value="Genomic_DNA"/>
</dbReference>
<name>A0A813JIV5_POLGL</name>
<evidence type="ECO:0000313" key="3">
    <source>
        <dbReference type="Proteomes" id="UP000626109"/>
    </source>
</evidence>
<feature type="non-terminal residue" evidence="2">
    <location>
        <position position="62"/>
    </location>
</feature>
<comment type="caution">
    <text evidence="2">The sequence shown here is derived from an EMBL/GenBank/DDBJ whole genome shotgun (WGS) entry which is preliminary data.</text>
</comment>
<feature type="region of interest" description="Disordered" evidence="1">
    <location>
        <begin position="42"/>
        <end position="62"/>
    </location>
</feature>
<feature type="compositionally biased region" description="Basic residues" evidence="1">
    <location>
        <begin position="52"/>
        <end position="62"/>
    </location>
</feature>
<gene>
    <name evidence="2" type="ORF">PGLA2088_LOCUS20478</name>
</gene>
<dbReference type="AlphaFoldDB" id="A0A813JIV5"/>